<protein>
    <recommendedName>
        <fullName evidence="2">Aminotransferase class V domain-containing protein</fullName>
    </recommendedName>
</protein>
<evidence type="ECO:0000313" key="4">
    <source>
        <dbReference type="Proteomes" id="UP001497497"/>
    </source>
</evidence>
<dbReference type="PANTHER" id="PTHR43092">
    <property type="entry name" value="L-CYSTEINE DESULFHYDRASE"/>
    <property type="match status" value="1"/>
</dbReference>
<dbReference type="InterPro" id="IPR015424">
    <property type="entry name" value="PyrdxlP-dep_Trfase"/>
</dbReference>
<evidence type="ECO:0000259" key="2">
    <source>
        <dbReference type="Pfam" id="PF00266"/>
    </source>
</evidence>
<dbReference type="Pfam" id="PF00266">
    <property type="entry name" value="Aminotran_5"/>
    <property type="match status" value="1"/>
</dbReference>
<organism evidence="3 4">
    <name type="scientific">Lymnaea stagnalis</name>
    <name type="common">Great pond snail</name>
    <name type="synonym">Helix stagnalis</name>
    <dbReference type="NCBI Taxonomy" id="6523"/>
    <lineage>
        <taxon>Eukaryota</taxon>
        <taxon>Metazoa</taxon>
        <taxon>Spiralia</taxon>
        <taxon>Lophotrochozoa</taxon>
        <taxon>Mollusca</taxon>
        <taxon>Gastropoda</taxon>
        <taxon>Heterobranchia</taxon>
        <taxon>Euthyneura</taxon>
        <taxon>Panpulmonata</taxon>
        <taxon>Hygrophila</taxon>
        <taxon>Lymnaeoidea</taxon>
        <taxon>Lymnaeidae</taxon>
        <taxon>Lymnaea</taxon>
    </lineage>
</organism>
<accession>A0AAV2HNY1</accession>
<name>A0AAV2HNY1_LYMST</name>
<dbReference type="Gene3D" id="3.90.1150.10">
    <property type="entry name" value="Aspartate Aminotransferase, domain 1"/>
    <property type="match status" value="1"/>
</dbReference>
<gene>
    <name evidence="3" type="ORF">GSLYS_00009048001</name>
</gene>
<proteinExistence type="predicted"/>
<dbReference type="InterPro" id="IPR015422">
    <property type="entry name" value="PyrdxlP-dep_Trfase_small"/>
</dbReference>
<keyword evidence="4" id="KW-1185">Reference proteome</keyword>
<comment type="caution">
    <text evidence="3">The sequence shown here is derived from an EMBL/GenBank/DDBJ whole genome shotgun (WGS) entry which is preliminary data.</text>
</comment>
<evidence type="ECO:0000313" key="3">
    <source>
        <dbReference type="EMBL" id="CAL1535088.1"/>
    </source>
</evidence>
<feature type="domain" description="Aminotransferase class V" evidence="2">
    <location>
        <begin position="81"/>
        <end position="326"/>
    </location>
</feature>
<reference evidence="3 4" key="1">
    <citation type="submission" date="2024-04" db="EMBL/GenBank/DDBJ databases">
        <authorList>
            <consortium name="Genoscope - CEA"/>
            <person name="William W."/>
        </authorList>
    </citation>
    <scope>NUCLEOTIDE SEQUENCE [LARGE SCALE GENOMIC DNA]</scope>
</reference>
<dbReference type="InterPro" id="IPR015421">
    <property type="entry name" value="PyrdxlP-dep_Trfase_major"/>
</dbReference>
<dbReference type="SUPFAM" id="SSF53383">
    <property type="entry name" value="PLP-dependent transferases"/>
    <property type="match status" value="1"/>
</dbReference>
<dbReference type="PANTHER" id="PTHR43092:SF4">
    <property type="entry name" value="AMINOTRANSFERASE CLASS V DOMAIN-CONTAINING PROTEIN"/>
    <property type="match status" value="1"/>
</dbReference>
<keyword evidence="1" id="KW-0663">Pyridoxal phosphate</keyword>
<dbReference type="AlphaFoldDB" id="A0AAV2HNY1"/>
<dbReference type="Proteomes" id="UP001497497">
    <property type="component" value="Unassembled WGS sequence"/>
</dbReference>
<evidence type="ECO:0000256" key="1">
    <source>
        <dbReference type="ARBA" id="ARBA00022898"/>
    </source>
</evidence>
<dbReference type="InterPro" id="IPR000192">
    <property type="entry name" value="Aminotrans_V_dom"/>
</dbReference>
<sequence length="417" mass="47521">MDTYPGNQAEEYELDVKGLDDVKFGQDIRRKEFLLQPDIAFLNHGSYGTVPRRIFDMQIKYNLERERHPDFWFRLNCKYYFDKSRKAVADFIGADVDNLMLVDNATTALNTAVKSYPFKAGDALLDTDQTYGSIHNLCGDFTSRLRPDVERVKVKIEFPIESEDDIIRKYEEIFQKHPNIKVVIIDHITSPSSIVMPVKQLAVLCHSKGALAFIDGAHSIGQVPIDLKDIGADIYTTNVHKWGYAPRGSAVLWFDSKHAGWINPPNTSWYIGDTLENQFFDQGTRDHVPYICARHSLDFYNAIGGIEKIIEYTSDLADQAKELMVKELGFKPLPIPQSLESPNLRLVKLPSFPKYPATEAGMTELQKAIFGGSNVFGILALVNGDIYFRYSVQIYNDIDDFKAFVDLFKKFVYKNPQ</sequence>
<dbReference type="EMBL" id="CAXITT010000191">
    <property type="protein sequence ID" value="CAL1535088.1"/>
    <property type="molecule type" value="Genomic_DNA"/>
</dbReference>
<dbReference type="Gene3D" id="3.40.640.10">
    <property type="entry name" value="Type I PLP-dependent aspartate aminotransferase-like (Major domain)"/>
    <property type="match status" value="1"/>
</dbReference>